<dbReference type="SUPFAM" id="SSF81333">
    <property type="entry name" value="F1F0 ATP synthase subunit C"/>
    <property type="match status" value="1"/>
</dbReference>
<feature type="transmembrane region" description="Helical" evidence="11">
    <location>
        <begin position="80"/>
        <end position="104"/>
    </location>
</feature>
<dbReference type="InterPro" id="IPR002379">
    <property type="entry name" value="ATPase_proteolipid_c-like_dom"/>
</dbReference>
<dbReference type="PANTHER" id="PTHR10263">
    <property type="entry name" value="V-TYPE PROTON ATPASE PROTEOLIPID SUBUNIT"/>
    <property type="match status" value="1"/>
</dbReference>
<feature type="domain" description="V-ATPase proteolipid subunit C-like" evidence="13">
    <location>
        <begin position="36"/>
        <end position="66"/>
    </location>
</feature>
<evidence type="ECO:0000256" key="11">
    <source>
        <dbReference type="RuleBase" id="RU363060"/>
    </source>
</evidence>
<evidence type="ECO:0000256" key="10">
    <source>
        <dbReference type="ARBA" id="ARBA00046480"/>
    </source>
</evidence>
<comment type="function">
    <text evidence="11">Proton-conducting pore forming of the V0 complex of vacuolar(H+)-ATPase (V-ATPase), a multisubunit enzyme composed of a peripheral complex (V1) that hydrolyzes ATP and a membrane integral complex (V0) that translocates protons. V-ATPase is responsible for acidifying and maintaining the pH of intracellular compartments.</text>
</comment>
<evidence type="ECO:0000256" key="1">
    <source>
        <dbReference type="ARBA" id="ARBA00004141"/>
    </source>
</evidence>
<name>A0A139GWV6_9PEZI</name>
<keyword evidence="5 11" id="KW-0375">Hydrogen ion transport</keyword>
<evidence type="ECO:0000313" key="14">
    <source>
        <dbReference type="EMBL" id="KXS94687.1"/>
    </source>
</evidence>
<keyword evidence="8 11" id="KW-0472">Membrane</keyword>
<keyword evidence="7 11" id="KW-0406">Ion transport</keyword>
<evidence type="ECO:0000256" key="3">
    <source>
        <dbReference type="ARBA" id="ARBA00022448"/>
    </source>
</evidence>
<accession>A0A139GWV6</accession>
<organism evidence="14 15">
    <name type="scientific">Pseudocercospora eumusae</name>
    <dbReference type="NCBI Taxonomy" id="321146"/>
    <lineage>
        <taxon>Eukaryota</taxon>
        <taxon>Fungi</taxon>
        <taxon>Dikarya</taxon>
        <taxon>Ascomycota</taxon>
        <taxon>Pezizomycotina</taxon>
        <taxon>Dothideomycetes</taxon>
        <taxon>Dothideomycetidae</taxon>
        <taxon>Mycosphaerellales</taxon>
        <taxon>Mycosphaerellaceae</taxon>
        <taxon>Pseudocercospora</taxon>
    </lineage>
</organism>
<evidence type="ECO:0000256" key="6">
    <source>
        <dbReference type="ARBA" id="ARBA00022989"/>
    </source>
</evidence>
<comment type="caution">
    <text evidence="14">The sequence shown here is derived from an EMBL/GenBank/DDBJ whole genome shotgun (WGS) entry which is preliminary data.</text>
</comment>
<gene>
    <name evidence="14" type="ORF">AC578_10364</name>
</gene>
<dbReference type="InterPro" id="IPR000245">
    <property type="entry name" value="ATPase_proteolipid_csu"/>
</dbReference>
<protein>
    <recommendedName>
        <fullName evidence="11">V-type proton ATPase proteolipid subunit</fullName>
    </recommendedName>
</protein>
<evidence type="ECO:0000256" key="8">
    <source>
        <dbReference type="ARBA" id="ARBA00023136"/>
    </source>
</evidence>
<dbReference type="InterPro" id="IPR011555">
    <property type="entry name" value="ATPase_proteolipid_su_C_euk"/>
</dbReference>
<evidence type="ECO:0000259" key="13">
    <source>
        <dbReference type="Pfam" id="PF00137"/>
    </source>
</evidence>
<dbReference type="InterPro" id="IPR035921">
    <property type="entry name" value="F/V-ATP_Csub_sf"/>
</dbReference>
<comment type="similarity">
    <text evidence="2 11">Belongs to the V-ATPase proteolipid subunit family.</text>
</comment>
<comment type="function">
    <text evidence="9">Proton-conducting pore forming subunit of the V0 complex of vacuolar(H+)-ATPase (V-ATPase), a multisubunit enzyme composed of a peripheral complex (V1) that hydrolyzes ATP and a membrane integral complex (V0) that translocates protons. V-ATPase is responsible for acidifying and maintaining the pH of intracellular compartments.</text>
</comment>
<evidence type="ECO:0000256" key="12">
    <source>
        <dbReference type="SAM" id="MobiDB-lite"/>
    </source>
</evidence>
<dbReference type="GO" id="GO:0046961">
    <property type="term" value="F:proton-transporting ATPase activity, rotational mechanism"/>
    <property type="evidence" value="ECO:0007669"/>
    <property type="project" value="InterPro"/>
</dbReference>
<dbReference type="EMBL" id="LFZN01000266">
    <property type="protein sequence ID" value="KXS94687.1"/>
    <property type="molecule type" value="Genomic_DNA"/>
</dbReference>
<reference evidence="14 15" key="1">
    <citation type="submission" date="2015-07" db="EMBL/GenBank/DDBJ databases">
        <title>Comparative genomics of the Sigatoka disease complex on banana suggests a link between parallel evolutionary changes in Pseudocercospora fijiensis and Pseudocercospora eumusae and increased virulence on the banana host.</title>
        <authorList>
            <person name="Chang T.-C."/>
            <person name="Salvucci A."/>
            <person name="Crous P.W."/>
            <person name="Stergiopoulos I."/>
        </authorList>
    </citation>
    <scope>NUCLEOTIDE SEQUENCE [LARGE SCALE GENOMIC DNA]</scope>
    <source>
        <strain evidence="14 15">CBS 114824</strain>
    </source>
</reference>
<comment type="subunit">
    <text evidence="10 11">V-ATPase is a heteromultimeric enzyme composed of a peripheral catalytic V1 complex (components A to H) attached to an integral membrane V0 proton pore complex (components: a, c, c', c'', d, e, f and VOA1). The decameric c-ring forms the proton-conducting pore, and is composed of eight proteolipid subunits c, one subunit c' and one subunit c''.</text>
</comment>
<evidence type="ECO:0000256" key="7">
    <source>
        <dbReference type="ARBA" id="ARBA00023065"/>
    </source>
</evidence>
<feature type="domain" description="V-ATPase proteolipid subunit C-like" evidence="13">
    <location>
        <begin position="83"/>
        <end position="142"/>
    </location>
</feature>
<feature type="transmembrane region" description="Helical" evidence="11">
    <location>
        <begin position="116"/>
        <end position="142"/>
    </location>
</feature>
<dbReference type="PRINTS" id="PR00122">
    <property type="entry name" value="VACATPASE"/>
</dbReference>
<dbReference type="OrthoDB" id="1744869at2759"/>
<feature type="transmembrane region" description="Helical" evidence="11">
    <location>
        <begin position="45"/>
        <end position="68"/>
    </location>
</feature>
<evidence type="ECO:0000256" key="4">
    <source>
        <dbReference type="ARBA" id="ARBA00022692"/>
    </source>
</evidence>
<feature type="compositionally biased region" description="Low complexity" evidence="12">
    <location>
        <begin position="7"/>
        <end position="28"/>
    </location>
</feature>
<evidence type="ECO:0000256" key="5">
    <source>
        <dbReference type="ARBA" id="ARBA00022781"/>
    </source>
</evidence>
<keyword evidence="11" id="KW-0926">Vacuole</keyword>
<evidence type="ECO:0000256" key="9">
    <source>
        <dbReference type="ARBA" id="ARBA00045519"/>
    </source>
</evidence>
<dbReference type="STRING" id="321146.A0A139GWV6"/>
<dbReference type="GO" id="GO:0005774">
    <property type="term" value="C:vacuolar membrane"/>
    <property type="evidence" value="ECO:0007669"/>
    <property type="project" value="UniProtKB-SubCell"/>
</dbReference>
<dbReference type="Gene3D" id="1.20.120.610">
    <property type="entry name" value="lithium bound rotor ring of v- atpase"/>
    <property type="match status" value="1"/>
</dbReference>
<keyword evidence="4 11" id="KW-0812">Transmembrane</keyword>
<proteinExistence type="inferred from homology"/>
<dbReference type="AlphaFoldDB" id="A0A139GWV6"/>
<evidence type="ECO:0000313" key="15">
    <source>
        <dbReference type="Proteomes" id="UP000070133"/>
    </source>
</evidence>
<evidence type="ECO:0000256" key="2">
    <source>
        <dbReference type="ARBA" id="ARBA00007296"/>
    </source>
</evidence>
<keyword evidence="15" id="KW-1185">Reference proteome</keyword>
<comment type="subcellular location">
    <subcellularLocation>
        <location evidence="1">Membrane</location>
        <topology evidence="1">Multi-pass membrane protein</topology>
    </subcellularLocation>
    <subcellularLocation>
        <location evidence="11">Vacuole membrane</location>
        <topology evidence="11">Multi-pass membrane protein</topology>
    </subcellularLocation>
</comment>
<dbReference type="Pfam" id="PF00137">
    <property type="entry name" value="ATP-synt_C"/>
    <property type="match status" value="2"/>
</dbReference>
<feature type="region of interest" description="Disordered" evidence="12">
    <location>
        <begin position="1"/>
        <end position="28"/>
    </location>
</feature>
<sequence length="156" mass="16016">MDTDLCPAYAPQSSSPPSAPPTAQQNPASAACLPESFHPDLGVRAILPTVFSGILAIYGLVCSVLIANKITTVLPLYTSLINLGSGLAVGLCSLAAGFTIGIAGDAGVRSIAQQPRLFVSMVLILIFAEVLGLYGMIVALILDTRAGLGSKLYNPS</sequence>
<keyword evidence="6 11" id="KW-1133">Transmembrane helix</keyword>
<keyword evidence="3 11" id="KW-0813">Transport</keyword>
<dbReference type="NCBIfam" id="TIGR01100">
    <property type="entry name" value="V_ATP_synt_C"/>
    <property type="match status" value="1"/>
</dbReference>
<dbReference type="GO" id="GO:0033179">
    <property type="term" value="C:proton-transporting V-type ATPase, V0 domain"/>
    <property type="evidence" value="ECO:0007669"/>
    <property type="project" value="InterPro"/>
</dbReference>
<dbReference type="Proteomes" id="UP000070133">
    <property type="component" value="Unassembled WGS sequence"/>
</dbReference>
<dbReference type="CDD" id="cd18176">
    <property type="entry name" value="ATP-synt_Vo_c_ATP6C_rpt2"/>
    <property type="match status" value="1"/>
</dbReference>